<evidence type="ECO:0000256" key="4">
    <source>
        <dbReference type="ARBA" id="ARBA00023002"/>
    </source>
</evidence>
<keyword evidence="5" id="KW-0325">Glycoprotein</keyword>
<dbReference type="PANTHER" id="PTHR31356:SF66">
    <property type="entry name" value="CATALASE-PEROXIDASE"/>
    <property type="match status" value="1"/>
</dbReference>
<dbReference type="Gene3D" id="1.10.420.10">
    <property type="entry name" value="Peroxidase, domain 2"/>
    <property type="match status" value="1"/>
</dbReference>
<sequence length="313" mass="34139">MSTPIGKTIARILLEQESAQSLENKYTPPASLGQPACKKDTCCQWYWAANVMNAAFFGKFGRCNSLAREAVRTWSQKLASQGKDFGGADGRIVLTAAEIQRAENNGLQDIVDQMWAWSAQFGVGMGDLIQFDAAVAVVTCPLGPRMRVFVGRKDRAKAAPEGLLPDVNDSADKLISLFRDKTISPHALVALLGAHTTSEQFFVDTKRAGAPQDGTTGVWGTLSYNPTLGLGPLPKEVFRFPSDIVLAKDVRTADEWKSSGSHGQSHWNEDYAFAYTRLSLLGVNNINDLKECTKVLPMPKLNFKGAGELLKDQ</sequence>
<comment type="similarity">
    <text evidence="1 9">Belongs to the peroxidase family. Ligninase subfamily.</text>
</comment>
<comment type="caution">
    <text evidence="11">The sequence shown here is derived from an EMBL/GenBank/DDBJ whole genome shotgun (WGS) entry which is preliminary data.</text>
</comment>
<dbReference type="PANTHER" id="PTHR31356">
    <property type="entry name" value="THYLAKOID LUMENAL 29 KDA PROTEIN, CHLOROPLASTIC-RELATED"/>
    <property type="match status" value="1"/>
</dbReference>
<dbReference type="GO" id="GO:0042744">
    <property type="term" value="P:hydrogen peroxide catabolic process"/>
    <property type="evidence" value="ECO:0007669"/>
    <property type="project" value="TreeGrafter"/>
</dbReference>
<evidence type="ECO:0000259" key="10">
    <source>
        <dbReference type="PROSITE" id="PS50873"/>
    </source>
</evidence>
<evidence type="ECO:0000256" key="3">
    <source>
        <dbReference type="ARBA" id="ARBA00022617"/>
    </source>
</evidence>
<evidence type="ECO:0000313" key="12">
    <source>
        <dbReference type="Proteomes" id="UP000756921"/>
    </source>
</evidence>
<keyword evidence="3 6" id="KW-0349">Heme</keyword>
<name>A0A9P6GR76_9PLEO</name>
<evidence type="ECO:0000256" key="2">
    <source>
        <dbReference type="ARBA" id="ARBA00022559"/>
    </source>
</evidence>
<dbReference type="Gene3D" id="1.10.520.10">
    <property type="match status" value="1"/>
</dbReference>
<evidence type="ECO:0000256" key="1">
    <source>
        <dbReference type="ARBA" id="ARBA00006089"/>
    </source>
</evidence>
<accession>A0A9P6GR76</accession>
<dbReference type="InterPro" id="IPR010255">
    <property type="entry name" value="Haem_peroxidase_sf"/>
</dbReference>
<feature type="disulfide bond" evidence="8">
    <location>
        <begin position="63"/>
        <end position="140"/>
    </location>
</feature>
<feature type="binding site" description="axial binding residue" evidence="6">
    <location>
        <position position="195"/>
    </location>
    <ligand>
        <name>heme b</name>
        <dbReference type="ChEBI" id="CHEBI:60344"/>
    </ligand>
    <ligandPart>
        <name>Fe</name>
        <dbReference type="ChEBI" id="CHEBI:18248"/>
    </ligandPart>
</feature>
<dbReference type="EMBL" id="WJXW01000002">
    <property type="protein sequence ID" value="KAF9740058.1"/>
    <property type="molecule type" value="Genomic_DNA"/>
</dbReference>
<dbReference type="PROSITE" id="PS50873">
    <property type="entry name" value="PEROXIDASE_4"/>
    <property type="match status" value="1"/>
</dbReference>
<keyword evidence="8" id="KW-1015">Disulfide bond</keyword>
<dbReference type="Pfam" id="PF00141">
    <property type="entry name" value="peroxidase"/>
    <property type="match status" value="1"/>
</dbReference>
<dbReference type="SUPFAM" id="SSF48113">
    <property type="entry name" value="Heme-dependent peroxidases"/>
    <property type="match status" value="1"/>
</dbReference>
<evidence type="ECO:0000256" key="6">
    <source>
        <dbReference type="PIRSR" id="PIRSR601621-2"/>
    </source>
</evidence>
<evidence type="ECO:0000256" key="7">
    <source>
        <dbReference type="PIRSR" id="PIRSR601621-3"/>
    </source>
</evidence>
<evidence type="ECO:0000256" key="5">
    <source>
        <dbReference type="ARBA" id="ARBA00023180"/>
    </source>
</evidence>
<protein>
    <recommendedName>
        <fullName evidence="9">Peroxidase</fullName>
        <ecNumber evidence="9">1.11.1.-</ecNumber>
    </recommendedName>
</protein>
<dbReference type="InterPro" id="IPR044831">
    <property type="entry name" value="Ccp1-like"/>
</dbReference>
<evidence type="ECO:0000256" key="8">
    <source>
        <dbReference type="PIRSR" id="PIRSR601621-4"/>
    </source>
</evidence>
<dbReference type="GO" id="GO:0034599">
    <property type="term" value="P:cellular response to oxidative stress"/>
    <property type="evidence" value="ECO:0007669"/>
    <property type="project" value="InterPro"/>
</dbReference>
<proteinExistence type="inferred from homology"/>
<dbReference type="GO" id="GO:0046872">
    <property type="term" value="F:metal ion binding"/>
    <property type="evidence" value="ECO:0007669"/>
    <property type="project" value="UniProtKB-UniRule"/>
</dbReference>
<dbReference type="EC" id="1.11.1.-" evidence="9"/>
<comment type="cofactor">
    <cofactor evidence="6 9">
        <name>Ca(2+)</name>
        <dbReference type="ChEBI" id="CHEBI:29108"/>
    </cofactor>
    <text evidence="6 9">Binds 2 calcium ions per subunit.</text>
</comment>
<dbReference type="GO" id="GO:0004601">
    <property type="term" value="F:peroxidase activity"/>
    <property type="evidence" value="ECO:0007669"/>
    <property type="project" value="UniProtKB-KW"/>
</dbReference>
<dbReference type="Proteomes" id="UP000756921">
    <property type="component" value="Unassembled WGS sequence"/>
</dbReference>
<keyword evidence="6 9" id="KW-0479">Metal-binding</keyword>
<keyword evidence="6" id="KW-0408">Iron</keyword>
<dbReference type="OrthoDB" id="2113341at2759"/>
<feature type="binding site" evidence="6">
    <location>
        <position position="196"/>
    </location>
    <ligand>
        <name>Ca(2+)</name>
        <dbReference type="ChEBI" id="CHEBI:29108"/>
        <label>2</label>
    </ligand>
</feature>
<keyword evidence="2 9" id="KW-0575">Peroxidase</keyword>
<evidence type="ECO:0000256" key="9">
    <source>
        <dbReference type="RuleBase" id="RU363051"/>
    </source>
</evidence>
<organism evidence="11 12">
    <name type="scientific">Paraphaeosphaeria minitans</name>
    <dbReference type="NCBI Taxonomy" id="565426"/>
    <lineage>
        <taxon>Eukaryota</taxon>
        <taxon>Fungi</taxon>
        <taxon>Dikarya</taxon>
        <taxon>Ascomycota</taxon>
        <taxon>Pezizomycotina</taxon>
        <taxon>Dothideomycetes</taxon>
        <taxon>Pleosporomycetidae</taxon>
        <taxon>Pleosporales</taxon>
        <taxon>Massarineae</taxon>
        <taxon>Didymosphaeriaceae</taxon>
        <taxon>Paraphaeosphaeria</taxon>
    </lineage>
</organism>
<feature type="binding site" evidence="6">
    <location>
        <position position="215"/>
    </location>
    <ligand>
        <name>Ca(2+)</name>
        <dbReference type="ChEBI" id="CHEBI:29108"/>
        <label>2</label>
    </ligand>
</feature>
<dbReference type="AlphaFoldDB" id="A0A9P6GR76"/>
<keyword evidence="6 9" id="KW-0106">Calcium</keyword>
<feature type="site" description="Transition state stabilizer" evidence="7">
    <location>
        <position position="72"/>
    </location>
</feature>
<keyword evidence="12" id="KW-1185">Reference proteome</keyword>
<comment type="cofactor">
    <cofactor evidence="6">
        <name>heme b</name>
        <dbReference type="ChEBI" id="CHEBI:60344"/>
    </cofactor>
    <text evidence="6">Binds 1 heme b (iron(II)-protoporphyrin IX) group per subunit.</text>
</comment>
<dbReference type="GO" id="GO:0000302">
    <property type="term" value="P:response to reactive oxygen species"/>
    <property type="evidence" value="ECO:0007669"/>
    <property type="project" value="TreeGrafter"/>
</dbReference>
<feature type="disulfide bond" evidence="8">
    <location>
        <begin position="42"/>
        <end position="292"/>
    </location>
</feature>
<keyword evidence="4 9" id="KW-0560">Oxidoreductase</keyword>
<feature type="binding site" evidence="6">
    <location>
        <position position="213"/>
    </location>
    <ligand>
        <name>Ca(2+)</name>
        <dbReference type="ChEBI" id="CHEBI:29108"/>
        <label>2</label>
    </ligand>
</feature>
<evidence type="ECO:0000313" key="11">
    <source>
        <dbReference type="EMBL" id="KAF9740058.1"/>
    </source>
</evidence>
<gene>
    <name evidence="11" type="ORF">PMIN01_02693</name>
</gene>
<dbReference type="InterPro" id="IPR001621">
    <property type="entry name" value="Ligninase"/>
</dbReference>
<dbReference type="GO" id="GO:0020037">
    <property type="term" value="F:heme binding"/>
    <property type="evidence" value="ECO:0007669"/>
    <property type="project" value="UniProtKB-UniRule"/>
</dbReference>
<dbReference type="InterPro" id="IPR002016">
    <property type="entry name" value="Haem_peroxidase"/>
</dbReference>
<feature type="domain" description="Plant heme peroxidase family profile" evidence="10">
    <location>
        <begin position="123"/>
        <end position="196"/>
    </location>
</feature>
<reference evidence="11" key="1">
    <citation type="journal article" date="2020" name="Mol. Plant Microbe Interact.">
        <title>Genome Sequence of the Biocontrol Agent Coniothyrium minitans strain Conio (IMI 134523).</title>
        <authorList>
            <person name="Patel D."/>
            <person name="Shittu T.A."/>
            <person name="Baroncelli R."/>
            <person name="Muthumeenakshi S."/>
            <person name="Osborne T.H."/>
            <person name="Janganan T.K."/>
            <person name="Sreenivasaprasad S."/>
        </authorList>
    </citation>
    <scope>NUCLEOTIDE SEQUENCE</scope>
    <source>
        <strain evidence="11">Conio</strain>
    </source>
</reference>
<feature type="binding site" evidence="6">
    <location>
        <position position="89"/>
    </location>
    <ligand>
        <name>Ca(2+)</name>
        <dbReference type="ChEBI" id="CHEBI:29108"/>
        <label>1</label>
    </ligand>
</feature>
<dbReference type="PRINTS" id="PR00462">
    <property type="entry name" value="LIGNINASE"/>
</dbReference>